<sequence>MQCHRRLLYYFFFLPPFFFLEFLARPTPSRCSPRCPPTQQALWPRLAFKHLDGYNTTLDARLLSAPTSPRSAGEFAVIWYRAPMTPVLQITPFQSEMRRTEPNQTQPPPPEASDAAPGPSIAPPPGDRMEDPRS</sequence>
<evidence type="ECO:0000256" key="1">
    <source>
        <dbReference type="SAM" id="MobiDB-lite"/>
    </source>
</evidence>
<dbReference type="EMBL" id="AGNL01044756">
    <property type="protein sequence ID" value="EJK49472.1"/>
    <property type="molecule type" value="Genomic_DNA"/>
</dbReference>
<evidence type="ECO:0000313" key="3">
    <source>
        <dbReference type="EMBL" id="EJK49472.1"/>
    </source>
</evidence>
<dbReference type="AlphaFoldDB" id="K0RS10"/>
<comment type="caution">
    <text evidence="3">The sequence shown here is derived from an EMBL/GenBank/DDBJ whole genome shotgun (WGS) entry which is preliminary data.</text>
</comment>
<proteinExistence type="predicted"/>
<organism evidence="3 4">
    <name type="scientific">Thalassiosira oceanica</name>
    <name type="common">Marine diatom</name>
    <dbReference type="NCBI Taxonomy" id="159749"/>
    <lineage>
        <taxon>Eukaryota</taxon>
        <taxon>Sar</taxon>
        <taxon>Stramenopiles</taxon>
        <taxon>Ochrophyta</taxon>
        <taxon>Bacillariophyta</taxon>
        <taxon>Coscinodiscophyceae</taxon>
        <taxon>Thalassiosirophycidae</taxon>
        <taxon>Thalassiosirales</taxon>
        <taxon>Thalassiosiraceae</taxon>
        <taxon>Thalassiosira</taxon>
    </lineage>
</organism>
<reference evidence="3 4" key="1">
    <citation type="journal article" date="2012" name="Genome Biol.">
        <title>Genome and low-iron response of an oceanic diatom adapted to chronic iron limitation.</title>
        <authorList>
            <person name="Lommer M."/>
            <person name="Specht M."/>
            <person name="Roy A.S."/>
            <person name="Kraemer L."/>
            <person name="Andreson R."/>
            <person name="Gutowska M.A."/>
            <person name="Wolf J."/>
            <person name="Bergner S.V."/>
            <person name="Schilhabel M.B."/>
            <person name="Klostermeier U.C."/>
            <person name="Beiko R.G."/>
            <person name="Rosenstiel P."/>
            <person name="Hippler M."/>
            <person name="Laroche J."/>
        </authorList>
    </citation>
    <scope>NUCLEOTIDE SEQUENCE [LARGE SCALE GENOMIC DNA]</scope>
    <source>
        <strain evidence="3 4">CCMP1005</strain>
    </source>
</reference>
<keyword evidence="4" id="KW-1185">Reference proteome</keyword>
<gene>
    <name evidence="3" type="ORF">THAOC_31650</name>
</gene>
<keyword evidence="2" id="KW-0812">Transmembrane</keyword>
<keyword evidence="2" id="KW-0472">Membrane</keyword>
<keyword evidence="2" id="KW-1133">Transmembrane helix</keyword>
<feature type="transmembrane region" description="Helical" evidence="2">
    <location>
        <begin position="7"/>
        <end position="24"/>
    </location>
</feature>
<name>K0RS10_THAOC</name>
<protein>
    <submittedName>
        <fullName evidence="3">Uncharacterized protein</fullName>
    </submittedName>
</protein>
<feature type="region of interest" description="Disordered" evidence="1">
    <location>
        <begin position="91"/>
        <end position="134"/>
    </location>
</feature>
<evidence type="ECO:0000256" key="2">
    <source>
        <dbReference type="SAM" id="Phobius"/>
    </source>
</evidence>
<evidence type="ECO:0000313" key="4">
    <source>
        <dbReference type="Proteomes" id="UP000266841"/>
    </source>
</evidence>
<accession>K0RS10</accession>
<dbReference type="Proteomes" id="UP000266841">
    <property type="component" value="Unassembled WGS sequence"/>
</dbReference>